<reference evidence="3" key="1">
    <citation type="submission" date="2020-08" db="EMBL/GenBank/DDBJ databases">
        <title>Genome public.</title>
        <authorList>
            <person name="Liu C."/>
            <person name="Sun Q."/>
        </authorList>
    </citation>
    <scope>NUCLEOTIDE SEQUENCE</scope>
    <source>
        <strain evidence="3">NSJ-50</strain>
    </source>
</reference>
<dbReference type="InterPro" id="IPR036291">
    <property type="entry name" value="NAD(P)-bd_dom_sf"/>
</dbReference>
<evidence type="ECO:0000313" key="4">
    <source>
        <dbReference type="Proteomes" id="UP000647416"/>
    </source>
</evidence>
<dbReference type="PANTHER" id="PTHR43377">
    <property type="entry name" value="BILIVERDIN REDUCTASE A"/>
    <property type="match status" value="1"/>
</dbReference>
<sequence>MRKIKVGVYYDNGCHQITREVLANPNINAEIVASCHCPNSEKLENVTYYDTLEEMLKDERIELVSLCSPNRREQANDAVKCMLAGKHVYAEKPCAMSEEDLERILKTSKKTGKQFHEMAGTAFKQPYYALRKFVLSDKIGDIVQIYSQKSYPLGTHRPQNEDIDGGLIRQVGIHNMRFTEHITGLKIKEIYAVQTKLGNGAQYGNLHTAVSYMMKMENGAVASAVANYMNSVEGIGKYGNECVRIFGTKGYAEIMDAGRKSRVIIGDKNMGELDTSENPKTYFECYIDSLLGTGEMPVSLDDELHPTRMVIRAAENCR</sequence>
<dbReference type="GO" id="GO:0000166">
    <property type="term" value="F:nucleotide binding"/>
    <property type="evidence" value="ECO:0007669"/>
    <property type="project" value="InterPro"/>
</dbReference>
<dbReference type="AlphaFoldDB" id="A0A926IT01"/>
<dbReference type="Pfam" id="PF01408">
    <property type="entry name" value="GFO_IDH_MocA"/>
    <property type="match status" value="1"/>
</dbReference>
<dbReference type="Gene3D" id="3.40.50.720">
    <property type="entry name" value="NAD(P)-binding Rossmann-like Domain"/>
    <property type="match status" value="1"/>
</dbReference>
<dbReference type="Proteomes" id="UP000647416">
    <property type="component" value="Unassembled WGS sequence"/>
</dbReference>
<dbReference type="SUPFAM" id="SSF55347">
    <property type="entry name" value="Glyceraldehyde-3-phosphate dehydrogenase-like, C-terminal domain"/>
    <property type="match status" value="1"/>
</dbReference>
<dbReference type="Pfam" id="PF22725">
    <property type="entry name" value="GFO_IDH_MocA_C3"/>
    <property type="match status" value="1"/>
</dbReference>
<dbReference type="SUPFAM" id="SSF51735">
    <property type="entry name" value="NAD(P)-binding Rossmann-fold domains"/>
    <property type="match status" value="1"/>
</dbReference>
<comment type="caution">
    <text evidence="3">The sequence shown here is derived from an EMBL/GenBank/DDBJ whole genome shotgun (WGS) entry which is preliminary data.</text>
</comment>
<dbReference type="PANTHER" id="PTHR43377:SF1">
    <property type="entry name" value="BILIVERDIN REDUCTASE A"/>
    <property type="match status" value="1"/>
</dbReference>
<dbReference type="InterPro" id="IPR000683">
    <property type="entry name" value="Gfo/Idh/MocA-like_OxRdtase_N"/>
</dbReference>
<feature type="domain" description="Gfo/Idh/MocA-like oxidoreductase N-terminal" evidence="1">
    <location>
        <begin position="42"/>
        <end position="116"/>
    </location>
</feature>
<proteinExistence type="predicted"/>
<feature type="domain" description="GFO/IDH/MocA-like oxidoreductase" evidence="2">
    <location>
        <begin position="129"/>
        <end position="252"/>
    </location>
</feature>
<dbReference type="InterPro" id="IPR055170">
    <property type="entry name" value="GFO_IDH_MocA-like_dom"/>
</dbReference>
<organism evidence="3 4">
    <name type="scientific">Qingrenia yutianensis</name>
    <dbReference type="NCBI Taxonomy" id="2763676"/>
    <lineage>
        <taxon>Bacteria</taxon>
        <taxon>Bacillati</taxon>
        <taxon>Bacillota</taxon>
        <taxon>Clostridia</taxon>
        <taxon>Eubacteriales</taxon>
        <taxon>Oscillospiraceae</taxon>
        <taxon>Qingrenia</taxon>
    </lineage>
</organism>
<keyword evidence="4" id="KW-1185">Reference proteome</keyword>
<name>A0A926IT01_9FIRM</name>
<protein>
    <submittedName>
        <fullName evidence="3">Gfo/Idh/MocA family oxidoreductase</fullName>
    </submittedName>
</protein>
<dbReference type="RefSeq" id="WP_262432286.1">
    <property type="nucleotide sequence ID" value="NZ_JACRTE010000010.1"/>
</dbReference>
<dbReference type="InterPro" id="IPR051450">
    <property type="entry name" value="Gfo/Idh/MocA_Oxidoreductases"/>
</dbReference>
<evidence type="ECO:0000259" key="1">
    <source>
        <dbReference type="Pfam" id="PF01408"/>
    </source>
</evidence>
<evidence type="ECO:0000313" key="3">
    <source>
        <dbReference type="EMBL" id="MBC8596909.1"/>
    </source>
</evidence>
<dbReference type="EMBL" id="JACRTE010000010">
    <property type="protein sequence ID" value="MBC8596909.1"/>
    <property type="molecule type" value="Genomic_DNA"/>
</dbReference>
<gene>
    <name evidence="3" type="ORF">H8706_08520</name>
</gene>
<accession>A0A926IT01</accession>
<dbReference type="Gene3D" id="3.30.360.10">
    <property type="entry name" value="Dihydrodipicolinate Reductase, domain 2"/>
    <property type="match status" value="1"/>
</dbReference>
<evidence type="ECO:0000259" key="2">
    <source>
        <dbReference type="Pfam" id="PF22725"/>
    </source>
</evidence>